<protein>
    <submittedName>
        <fullName evidence="1">Uncharacterized protein</fullName>
    </submittedName>
</protein>
<dbReference type="AlphaFoldDB" id="A0A0A9BNW7"/>
<name>A0A0A9BNW7_ARUDO</name>
<reference evidence="1" key="1">
    <citation type="submission" date="2014-09" db="EMBL/GenBank/DDBJ databases">
        <authorList>
            <person name="Magalhaes I.L.F."/>
            <person name="Oliveira U."/>
            <person name="Santos F.R."/>
            <person name="Vidigal T.H.D.A."/>
            <person name="Brescovit A.D."/>
            <person name="Santos A.J."/>
        </authorList>
    </citation>
    <scope>NUCLEOTIDE SEQUENCE</scope>
    <source>
        <tissue evidence="1">Shoot tissue taken approximately 20 cm above the soil surface</tissue>
    </source>
</reference>
<evidence type="ECO:0000313" key="1">
    <source>
        <dbReference type="EMBL" id="JAD60977.1"/>
    </source>
</evidence>
<sequence length="37" mass="4387">MDYIHPRANNPNLIITFDFFERFQTVSITCLHCISKT</sequence>
<reference evidence="1" key="2">
    <citation type="journal article" date="2015" name="Data Brief">
        <title>Shoot transcriptome of the giant reed, Arundo donax.</title>
        <authorList>
            <person name="Barrero R.A."/>
            <person name="Guerrero F.D."/>
            <person name="Moolhuijzen P."/>
            <person name="Goolsby J.A."/>
            <person name="Tidwell J."/>
            <person name="Bellgard S.E."/>
            <person name="Bellgard M.I."/>
        </authorList>
    </citation>
    <scope>NUCLEOTIDE SEQUENCE</scope>
    <source>
        <tissue evidence="1">Shoot tissue taken approximately 20 cm above the soil surface</tissue>
    </source>
</reference>
<dbReference type="EMBL" id="GBRH01236918">
    <property type="protein sequence ID" value="JAD60977.1"/>
    <property type="molecule type" value="Transcribed_RNA"/>
</dbReference>
<organism evidence="1">
    <name type="scientific">Arundo donax</name>
    <name type="common">Giant reed</name>
    <name type="synonym">Donax arundinaceus</name>
    <dbReference type="NCBI Taxonomy" id="35708"/>
    <lineage>
        <taxon>Eukaryota</taxon>
        <taxon>Viridiplantae</taxon>
        <taxon>Streptophyta</taxon>
        <taxon>Embryophyta</taxon>
        <taxon>Tracheophyta</taxon>
        <taxon>Spermatophyta</taxon>
        <taxon>Magnoliopsida</taxon>
        <taxon>Liliopsida</taxon>
        <taxon>Poales</taxon>
        <taxon>Poaceae</taxon>
        <taxon>PACMAD clade</taxon>
        <taxon>Arundinoideae</taxon>
        <taxon>Arundineae</taxon>
        <taxon>Arundo</taxon>
    </lineage>
</organism>
<accession>A0A0A9BNW7</accession>
<proteinExistence type="predicted"/>